<organism evidence="3 4">
    <name type="scientific">Rhizorhapis suberifaciens</name>
    <name type="common">corky root of lettuce</name>
    <dbReference type="NCBI Taxonomy" id="13656"/>
    <lineage>
        <taxon>Bacteria</taxon>
        <taxon>Pseudomonadati</taxon>
        <taxon>Pseudomonadota</taxon>
        <taxon>Alphaproteobacteria</taxon>
        <taxon>Sphingomonadales</taxon>
        <taxon>Sphingomonadaceae</taxon>
        <taxon>Rhizorhapis</taxon>
    </lineage>
</organism>
<keyword evidence="2" id="KW-0732">Signal</keyword>
<feature type="region of interest" description="Disordered" evidence="1">
    <location>
        <begin position="65"/>
        <end position="85"/>
    </location>
</feature>
<sequence>MKYRYLAILMAGTLSLGACATNQEEEVVPSPPVGPGAIAGSVAADRDGDGIADGYYSTDGMYHAFQAPPCPPPPPPPPSPSGERG</sequence>
<feature type="signal peptide" evidence="2">
    <location>
        <begin position="1"/>
        <end position="20"/>
    </location>
</feature>
<name>A0A840HVH9_9SPHN</name>
<dbReference type="AlphaFoldDB" id="A0A840HVH9"/>
<evidence type="ECO:0000313" key="3">
    <source>
        <dbReference type="EMBL" id="MBB4641580.1"/>
    </source>
</evidence>
<accession>A0A840HVH9</accession>
<evidence type="ECO:0000256" key="2">
    <source>
        <dbReference type="SAM" id="SignalP"/>
    </source>
</evidence>
<evidence type="ECO:0000256" key="1">
    <source>
        <dbReference type="SAM" id="MobiDB-lite"/>
    </source>
</evidence>
<feature type="chain" id="PRO_5032888809" description="Lipoprotein" evidence="2">
    <location>
        <begin position="21"/>
        <end position="85"/>
    </location>
</feature>
<dbReference type="Proteomes" id="UP000575068">
    <property type="component" value="Unassembled WGS sequence"/>
</dbReference>
<keyword evidence="4" id="KW-1185">Reference proteome</keyword>
<dbReference type="EMBL" id="JACHOV010000006">
    <property type="protein sequence ID" value="MBB4641580.1"/>
    <property type="molecule type" value="Genomic_DNA"/>
</dbReference>
<dbReference type="RefSeq" id="WP_184475382.1">
    <property type="nucleotide sequence ID" value="NZ_JACHOV010000006.1"/>
</dbReference>
<proteinExistence type="predicted"/>
<evidence type="ECO:0000313" key="4">
    <source>
        <dbReference type="Proteomes" id="UP000575068"/>
    </source>
</evidence>
<dbReference type="PROSITE" id="PS51257">
    <property type="entry name" value="PROKAR_LIPOPROTEIN"/>
    <property type="match status" value="1"/>
</dbReference>
<feature type="compositionally biased region" description="Pro residues" evidence="1">
    <location>
        <begin position="68"/>
        <end position="85"/>
    </location>
</feature>
<evidence type="ECO:0008006" key="5">
    <source>
        <dbReference type="Google" id="ProtNLM"/>
    </source>
</evidence>
<gene>
    <name evidence="3" type="ORF">HNQ99_001889</name>
</gene>
<reference evidence="3 4" key="1">
    <citation type="submission" date="2020-08" db="EMBL/GenBank/DDBJ databases">
        <title>Genomic Encyclopedia of Type Strains, Phase IV (KMG-IV): sequencing the most valuable type-strain genomes for metagenomic binning, comparative biology and taxonomic classification.</title>
        <authorList>
            <person name="Goeker M."/>
        </authorList>
    </citation>
    <scope>NUCLEOTIDE SEQUENCE [LARGE SCALE GENOMIC DNA]</scope>
    <source>
        <strain evidence="3 4">DSM 7465</strain>
    </source>
</reference>
<protein>
    <recommendedName>
        <fullName evidence="5">Lipoprotein</fullName>
    </recommendedName>
</protein>
<comment type="caution">
    <text evidence="3">The sequence shown here is derived from an EMBL/GenBank/DDBJ whole genome shotgun (WGS) entry which is preliminary data.</text>
</comment>